<name>A0A847RRQ4_9BACT</name>
<comment type="caution">
    <text evidence="1">The sequence shown here is derived from an EMBL/GenBank/DDBJ whole genome shotgun (WGS) entry which is preliminary data.</text>
</comment>
<dbReference type="Proteomes" id="UP000570474">
    <property type="component" value="Unassembled WGS sequence"/>
</dbReference>
<proteinExistence type="predicted"/>
<organism evidence="1 2">
    <name type="scientific">Chitinophaga varians</name>
    <dbReference type="NCBI Taxonomy" id="2202339"/>
    <lineage>
        <taxon>Bacteria</taxon>
        <taxon>Pseudomonadati</taxon>
        <taxon>Bacteroidota</taxon>
        <taxon>Chitinophagia</taxon>
        <taxon>Chitinophagales</taxon>
        <taxon>Chitinophagaceae</taxon>
        <taxon>Chitinophaga</taxon>
    </lineage>
</organism>
<evidence type="ECO:0000313" key="2">
    <source>
        <dbReference type="Proteomes" id="UP000570474"/>
    </source>
</evidence>
<reference evidence="1 2" key="1">
    <citation type="submission" date="2020-04" db="EMBL/GenBank/DDBJ databases">
        <authorList>
            <person name="Yin C."/>
        </authorList>
    </citation>
    <scope>NUCLEOTIDE SEQUENCE [LARGE SCALE GENOMIC DNA]</scope>
    <source>
        <strain evidence="1 2">Ae27</strain>
    </source>
</reference>
<keyword evidence="2" id="KW-1185">Reference proteome</keyword>
<sequence>MKRPIHFWVIALLLTGLTACQPKKAIRLRAAILQKERTAFNILVGKGGAEEQKLQCLIKSDYQGALAALDREEKDFDRLIDSIKLLPATDIKQGEPLKAAAIDYYTALKTLQLFDRQEVSQQEIAHRLKGDEAMAAHEKIYELSLQKQELYKKVYVKDSVFERTKEQFNAAHGI</sequence>
<gene>
    <name evidence="1" type="ORF">HGH92_04130</name>
</gene>
<accession>A0A847RRQ4</accession>
<dbReference type="PROSITE" id="PS51257">
    <property type="entry name" value="PROKAR_LIPOPROTEIN"/>
    <property type="match status" value="1"/>
</dbReference>
<evidence type="ECO:0000313" key="1">
    <source>
        <dbReference type="EMBL" id="NLR63487.1"/>
    </source>
</evidence>
<dbReference type="RefSeq" id="WP_168869483.1">
    <property type="nucleotide sequence ID" value="NZ_JABAIA010000001.1"/>
</dbReference>
<protein>
    <recommendedName>
        <fullName evidence="3">Lipoprotein</fullName>
    </recommendedName>
</protein>
<dbReference type="EMBL" id="JABAIA010000001">
    <property type="protein sequence ID" value="NLR63487.1"/>
    <property type="molecule type" value="Genomic_DNA"/>
</dbReference>
<evidence type="ECO:0008006" key="3">
    <source>
        <dbReference type="Google" id="ProtNLM"/>
    </source>
</evidence>
<dbReference type="AlphaFoldDB" id="A0A847RRQ4"/>